<organism evidence="5 6">
    <name type="scientific">Yasminevirus sp. GU-2018</name>
    <dbReference type="NCBI Taxonomy" id="2420051"/>
    <lineage>
        <taxon>Viruses</taxon>
        <taxon>Varidnaviria</taxon>
        <taxon>Bamfordvirae</taxon>
        <taxon>Nucleocytoviricota</taxon>
        <taxon>Megaviricetes</taxon>
        <taxon>Imitervirales</taxon>
        <taxon>Mimiviridae</taxon>
        <taxon>Klosneuvirinae</taxon>
        <taxon>Yasminevirus</taxon>
        <taxon>Yasminevirus saudimassiliense</taxon>
    </lineage>
</organism>
<evidence type="ECO:0000256" key="3">
    <source>
        <dbReference type="SAM" id="MobiDB-lite"/>
    </source>
</evidence>
<protein>
    <recommendedName>
        <fullName evidence="4">C2H2-type domain-containing protein</fullName>
    </recommendedName>
</protein>
<reference evidence="5 6" key="1">
    <citation type="submission" date="2018-10" db="EMBL/GenBank/DDBJ databases">
        <authorList>
            <consortium name="IHU Genomes"/>
        </authorList>
    </citation>
    <scope>NUCLEOTIDE SEQUENCE [LARGE SCALE GENOMIC DNA]</scope>
    <source>
        <strain evidence="5 6">A1</strain>
    </source>
</reference>
<feature type="coiled-coil region" evidence="2">
    <location>
        <begin position="113"/>
        <end position="160"/>
    </location>
</feature>
<dbReference type="EMBL" id="UPSH01000001">
    <property type="protein sequence ID" value="VBB17718.1"/>
    <property type="molecule type" value="Genomic_DNA"/>
</dbReference>
<feature type="domain" description="C2H2-type" evidence="4">
    <location>
        <begin position="33"/>
        <end position="60"/>
    </location>
</feature>
<keyword evidence="1" id="KW-0863">Zinc-finger</keyword>
<accession>A0A5K0U731</accession>
<keyword evidence="2" id="KW-0175">Coiled coil</keyword>
<keyword evidence="1" id="KW-0479">Metal-binding</keyword>
<dbReference type="SUPFAM" id="SSF57667">
    <property type="entry name" value="beta-beta-alpha zinc fingers"/>
    <property type="match status" value="1"/>
</dbReference>
<proteinExistence type="predicted"/>
<feature type="region of interest" description="Disordered" evidence="3">
    <location>
        <begin position="88"/>
        <end position="113"/>
    </location>
</feature>
<dbReference type="GO" id="GO:0008270">
    <property type="term" value="F:zinc ion binding"/>
    <property type="evidence" value="ECO:0007669"/>
    <property type="project" value="UniProtKB-KW"/>
</dbReference>
<name>A0A5K0U731_9VIRU</name>
<evidence type="ECO:0000313" key="6">
    <source>
        <dbReference type="Proteomes" id="UP000594342"/>
    </source>
</evidence>
<dbReference type="InterPro" id="IPR036236">
    <property type="entry name" value="Znf_C2H2_sf"/>
</dbReference>
<comment type="caution">
    <text evidence="5">The sequence shown here is derived from an EMBL/GenBank/DDBJ whole genome shotgun (WGS) entry which is preliminary data.</text>
</comment>
<keyword evidence="6" id="KW-1185">Reference proteome</keyword>
<sequence>MPDYICDKCDREFTQKSNLDYHINNNACKSFSHFCKWCRKGFTTPSSMYRHMRLNCAVKKEEDGKKTEIFEQLVSKEKRNNKLAKLVVNNDNESDGNSDECSEDDNKVSVSRQNKLEKENELLKKELESIKKKFKHFEKIEEEVKDLKKIKKEVKDLKQVVATTKSITKVNNKTVNNNNGVIINGNVTLIGYGQEDLTKLKKTELLKILQQGYHSTIKLTEAVHFNPKYPEYHNVYISNIKDKYAMMFDGKNWTLTTKEELINKIYDDKKNYIEENLEEFMDSLSASRKKALERWLETDDNDNKIKEIKDSIKLLLYNQRKMVDVANVKQPITKIKSTKTTKAIKDDVTNDE</sequence>
<gene>
    <name evidence="5" type="ORF">YASMINEVIRUS_181</name>
</gene>
<dbReference type="PROSITE" id="PS50157">
    <property type="entry name" value="ZINC_FINGER_C2H2_2"/>
    <property type="match status" value="2"/>
</dbReference>
<evidence type="ECO:0000256" key="1">
    <source>
        <dbReference type="PROSITE-ProRule" id="PRU00042"/>
    </source>
</evidence>
<evidence type="ECO:0000256" key="2">
    <source>
        <dbReference type="SAM" id="Coils"/>
    </source>
</evidence>
<dbReference type="Pfam" id="PF00096">
    <property type="entry name" value="zf-C2H2"/>
    <property type="match status" value="2"/>
</dbReference>
<feature type="compositionally biased region" description="Acidic residues" evidence="3">
    <location>
        <begin position="92"/>
        <end position="103"/>
    </location>
</feature>
<evidence type="ECO:0000313" key="5">
    <source>
        <dbReference type="EMBL" id="VBB17718.1"/>
    </source>
</evidence>
<feature type="domain" description="C2H2-type" evidence="4">
    <location>
        <begin position="4"/>
        <end position="33"/>
    </location>
</feature>
<dbReference type="Proteomes" id="UP000594342">
    <property type="component" value="Unassembled WGS sequence"/>
</dbReference>
<evidence type="ECO:0000259" key="4">
    <source>
        <dbReference type="PROSITE" id="PS50157"/>
    </source>
</evidence>
<keyword evidence="1" id="KW-0862">Zinc</keyword>
<dbReference type="Gene3D" id="3.30.160.60">
    <property type="entry name" value="Classic Zinc Finger"/>
    <property type="match status" value="1"/>
</dbReference>
<dbReference type="InterPro" id="IPR013087">
    <property type="entry name" value="Znf_C2H2_type"/>
</dbReference>